<comment type="caution">
    <text evidence="2">The sequence shown here is derived from an EMBL/GenBank/DDBJ whole genome shotgun (WGS) entry which is preliminary data.</text>
</comment>
<evidence type="ECO:0000313" key="2">
    <source>
        <dbReference type="EMBL" id="KAL3779286.1"/>
    </source>
</evidence>
<name>A0ABD3NWF2_9STRA</name>
<dbReference type="Proteomes" id="UP001530315">
    <property type="component" value="Unassembled WGS sequence"/>
</dbReference>
<feature type="compositionally biased region" description="Acidic residues" evidence="1">
    <location>
        <begin position="170"/>
        <end position="179"/>
    </location>
</feature>
<feature type="compositionally biased region" description="Gly residues" evidence="1">
    <location>
        <begin position="1"/>
        <end position="11"/>
    </location>
</feature>
<dbReference type="AlphaFoldDB" id="A0ABD3NWF2"/>
<sequence>MLMCGGGGGGAEGEEGGEARTKTMTGGVAIDPNEWRERVDSVVSSMDELARAGRWRAAGRRGRPRPLTTTAKSPGPGATPLATLGGAWRIGPMTSAADVARSHVERVLLRTGARGDSGDAPEQRRSTVRVEPATDRDDRPGVVIDDVANSRSVADGGCDGPSPPTRDGDGGADESEEEDAYRLAMAFGSNAADDDDDDEREGASSRKTIERRLEMLVGRVNAAGGGDEAGPNVDGAPSYLKSLLRTLIRPPESGVWLIDKSRVKDAPLMLRRGRTALVSFLIAIEAPGWKDAVVRLASSPVPSYLGYLSPSEDYRSSRSRGKEQLVHRSSYFLPAMESGDMSLPPSPIVTEVGLSMCVRNFLHGDAPAGEGATSYQSSLPGGLEIFRNRGSADERENLPRSLRAPLPDANELACDLFDLTLRLAADDDSEHESKPFPLRLAIPSASESLTIILRVVSDHSDWLSPVAIAPRYRFVLQRIIQSSRCLGATNFIERPSDDHPDSPNEGFLLWSKRASFLIEATAVTNRGRMALITTQFMMLLCSRKRNEICVASFPNPKQPHFYARLQLHKSSHFWTEIDKRATNVPSNVMARVFDQNFAMRFLLPLAFQCTLLLSALSKTSWRNESISAQIQGSQSVLLVLSSVLDVLANYEVLCDCIHMGWAVQIFALSFSHFVFGEDFHFRNREMKTLSACDTSSDSVWESLSCQLNSLYFSVWGRDRHNYTSQSHSQTSAKRYIYHETVGRDCNGSARMVVLLPSKELFFASLIEFACSFRSEPDGVEGFCWFIGDILFDHYSQALQSCAYPKSGCDDTGYSYQHEFSLLSDWIGALASKLQEIVCKSIKMDEQEGETSTEKVLHDLITPLLKALHRRIMGRMLRARPSRQQNENDSHYCESSSNLVASIFVRLYKQEVEQFAKKSSSAKTRRWRVYMNCLEKIFMLTPPNFVFACHGYSALTEYAAETLTEIWNQFGQLDHSHSIFIMVAAALHVDACAKEDKLLLSQDDLSRQAGFLSRQEVDLSLRLKQLYKNFSSHAKNCIINSIGGADVTNNFHSQSQNKIHTLVWGVRRELAVRGEFQGALEWWNEISVDLFSALNKSIDHALDHEKSDATSKNIMKACSSLQSNLSIISAISHQIHPFNP</sequence>
<gene>
    <name evidence="2" type="ORF">ACHAW5_003294</name>
</gene>
<organism evidence="2 3">
    <name type="scientific">Stephanodiscus triporus</name>
    <dbReference type="NCBI Taxonomy" id="2934178"/>
    <lineage>
        <taxon>Eukaryota</taxon>
        <taxon>Sar</taxon>
        <taxon>Stramenopiles</taxon>
        <taxon>Ochrophyta</taxon>
        <taxon>Bacillariophyta</taxon>
        <taxon>Coscinodiscophyceae</taxon>
        <taxon>Thalassiosirophycidae</taxon>
        <taxon>Stephanodiscales</taxon>
        <taxon>Stephanodiscaceae</taxon>
        <taxon>Stephanodiscus</taxon>
    </lineage>
</organism>
<feature type="region of interest" description="Disordered" evidence="1">
    <location>
        <begin position="110"/>
        <end position="209"/>
    </location>
</feature>
<keyword evidence="3" id="KW-1185">Reference proteome</keyword>
<dbReference type="EMBL" id="JALLAZ020001172">
    <property type="protein sequence ID" value="KAL3779286.1"/>
    <property type="molecule type" value="Genomic_DNA"/>
</dbReference>
<evidence type="ECO:0000256" key="1">
    <source>
        <dbReference type="SAM" id="MobiDB-lite"/>
    </source>
</evidence>
<reference evidence="2 3" key="1">
    <citation type="submission" date="2024-10" db="EMBL/GenBank/DDBJ databases">
        <title>Updated reference genomes for cyclostephanoid diatoms.</title>
        <authorList>
            <person name="Roberts W.R."/>
            <person name="Alverson A.J."/>
        </authorList>
    </citation>
    <scope>NUCLEOTIDE SEQUENCE [LARGE SCALE GENOMIC DNA]</scope>
    <source>
        <strain evidence="2 3">AJA276-08</strain>
    </source>
</reference>
<feature type="region of interest" description="Disordered" evidence="1">
    <location>
        <begin position="1"/>
        <end position="21"/>
    </location>
</feature>
<protein>
    <submittedName>
        <fullName evidence="2">Uncharacterized protein</fullName>
    </submittedName>
</protein>
<evidence type="ECO:0000313" key="3">
    <source>
        <dbReference type="Proteomes" id="UP001530315"/>
    </source>
</evidence>
<proteinExistence type="predicted"/>
<feature type="region of interest" description="Disordered" evidence="1">
    <location>
        <begin position="56"/>
        <end position="80"/>
    </location>
</feature>
<accession>A0ABD3NWF2</accession>